<dbReference type="KEGG" id="aal:EP13_08750"/>
<reference evidence="1 2" key="1">
    <citation type="submission" date="2014-06" db="EMBL/GenBank/DDBJ databases">
        <title>Genomes of Alteromonas australica, a world apart.</title>
        <authorList>
            <person name="Gonzaga A."/>
            <person name="Lopez-Perez M."/>
            <person name="Rodriguez-Valera F."/>
        </authorList>
    </citation>
    <scope>NUCLEOTIDE SEQUENCE [LARGE SCALE GENOMIC DNA]</scope>
    <source>
        <strain evidence="1 2">H 17</strain>
    </source>
</reference>
<protein>
    <submittedName>
        <fullName evidence="1">Uncharacterized protein</fullName>
    </submittedName>
</protein>
<dbReference type="AlphaFoldDB" id="A0A075NYX2"/>
<organism evidence="1 2">
    <name type="scientific">Alteromonas australica</name>
    <dbReference type="NCBI Taxonomy" id="589873"/>
    <lineage>
        <taxon>Bacteria</taxon>
        <taxon>Pseudomonadati</taxon>
        <taxon>Pseudomonadota</taxon>
        <taxon>Gammaproteobacteria</taxon>
        <taxon>Alteromonadales</taxon>
        <taxon>Alteromonadaceae</taxon>
        <taxon>Alteromonas/Salinimonas group</taxon>
        <taxon>Alteromonas</taxon>
    </lineage>
</organism>
<proteinExistence type="predicted"/>
<evidence type="ECO:0000313" key="1">
    <source>
        <dbReference type="EMBL" id="AIF98761.1"/>
    </source>
</evidence>
<dbReference type="GeneID" id="78255001"/>
<accession>A0A075NYX2</accession>
<name>A0A075NYX2_9ALTE</name>
<dbReference type="RefSeq" id="WP_044056919.1">
    <property type="nucleotide sequence ID" value="NZ_CBCSKJ010000003.1"/>
</dbReference>
<dbReference type="KEGG" id="aaus:EP12_08935"/>
<dbReference type="Proteomes" id="UP000056090">
    <property type="component" value="Chromosome"/>
</dbReference>
<dbReference type="PATRIC" id="fig|589873.4.peg.1936"/>
<evidence type="ECO:0000313" key="2">
    <source>
        <dbReference type="Proteomes" id="UP000056090"/>
    </source>
</evidence>
<gene>
    <name evidence="1" type="ORF">EP13_08750</name>
</gene>
<sequence>MNDELCDISPRSEKRLNWLVLIDKTDLTIQIYQLVFLNFSRYSCQQLSARVLAQVSEHLSIKLRNLVLAHMLQL</sequence>
<keyword evidence="2" id="KW-1185">Reference proteome</keyword>
<dbReference type="EMBL" id="CP008849">
    <property type="protein sequence ID" value="AIF98761.1"/>
    <property type="molecule type" value="Genomic_DNA"/>
</dbReference>